<keyword evidence="2" id="KW-1185">Reference proteome</keyword>
<evidence type="ECO:0000313" key="2">
    <source>
        <dbReference type="Proteomes" id="UP000049855"/>
    </source>
</evidence>
<dbReference type="AlphaFoldDB" id="A0A0U1L2G7"/>
<evidence type="ECO:0000313" key="1">
    <source>
        <dbReference type="EMBL" id="CQR73848.1"/>
    </source>
</evidence>
<proteinExistence type="predicted"/>
<organism evidence="1 2">
    <name type="scientific">Sporomusa ovata</name>
    <dbReference type="NCBI Taxonomy" id="2378"/>
    <lineage>
        <taxon>Bacteria</taxon>
        <taxon>Bacillati</taxon>
        <taxon>Bacillota</taxon>
        <taxon>Negativicutes</taxon>
        <taxon>Selenomonadales</taxon>
        <taxon>Sporomusaceae</taxon>
        <taxon>Sporomusa</taxon>
    </lineage>
</organism>
<dbReference type="EMBL" id="CTRP01000014">
    <property type="protein sequence ID" value="CQR73848.1"/>
    <property type="molecule type" value="Genomic_DNA"/>
</dbReference>
<gene>
    <name evidence="1" type="ORF">SpAn4DRAFT_0310</name>
</gene>
<dbReference type="Proteomes" id="UP000049855">
    <property type="component" value="Unassembled WGS sequence"/>
</dbReference>
<reference evidence="2" key="1">
    <citation type="submission" date="2015-03" db="EMBL/GenBank/DDBJ databases">
        <authorList>
            <person name="Nijsse Bart"/>
        </authorList>
    </citation>
    <scope>NUCLEOTIDE SEQUENCE [LARGE SCALE GENOMIC DNA]</scope>
</reference>
<accession>A0A0U1L2G7</accession>
<name>A0A0U1L2G7_9FIRM</name>
<sequence>MVSTYLSGNKAMRVMEIKSEKGRELIMTEDVIKEEQANSKKVSWEAFVKQDALNFMMAHNLQAITIDDGGGKKGVIKRTSKGDFSVQITSNEIL</sequence>
<protein>
    <submittedName>
        <fullName evidence="1">Uncharacterized protein</fullName>
    </submittedName>
</protein>